<dbReference type="InParanoid" id="J8ZRQ0"/>
<comment type="caution">
    <text evidence="1">The sequence shown here is derived from an EMBL/GenBank/DDBJ whole genome shotgun (WGS) entry which is preliminary data.</text>
</comment>
<dbReference type="VEuPathDB" id="MicrosporidiaDB:EDEG_03196"/>
<dbReference type="EMBL" id="AFBI03000075">
    <property type="protein sequence ID" value="EJW02373.1"/>
    <property type="molecule type" value="Genomic_DNA"/>
</dbReference>
<organism evidence="1 2">
    <name type="scientific">Edhazardia aedis (strain USNM 41457)</name>
    <name type="common">Microsporidian parasite</name>
    <dbReference type="NCBI Taxonomy" id="1003232"/>
    <lineage>
        <taxon>Eukaryota</taxon>
        <taxon>Fungi</taxon>
        <taxon>Fungi incertae sedis</taxon>
        <taxon>Microsporidia</taxon>
        <taxon>Edhazardia</taxon>
    </lineage>
</organism>
<evidence type="ECO:0000313" key="1">
    <source>
        <dbReference type="EMBL" id="EJW02373.1"/>
    </source>
</evidence>
<dbReference type="GO" id="GO:0005829">
    <property type="term" value="C:cytosol"/>
    <property type="evidence" value="ECO:0007669"/>
    <property type="project" value="TreeGrafter"/>
</dbReference>
<dbReference type="AlphaFoldDB" id="J8ZRQ0"/>
<sequence>MIKKILTKPIFFCNNGNNYRLTTYKNKNVQYKHNRIIKSTLLAFITYDLNIFIEPLYKVIDLLSINIYKISVYNNILFIQNKYDLRIQSDEILDKGKSFSIPDVSSFTIYEDYFLFTRQDKLYIISLSTLKMQVYNINEKDAIILTVSKNNVIMNTKRGNFESFKPKIFVEKEIHEHILSGDYKSAIRLCSNNCISMDIFCRNVVDYDLLDFNSISSHSVSFIY</sequence>
<dbReference type="UniPathway" id="UPA00988"/>
<dbReference type="HOGENOM" id="CLU_1235001_0_0_1"/>
<accession>J8ZRQ0</accession>
<dbReference type="GO" id="GO:0033588">
    <property type="term" value="C:elongator holoenzyme complex"/>
    <property type="evidence" value="ECO:0007669"/>
    <property type="project" value="InterPro"/>
</dbReference>
<gene>
    <name evidence="1" type="ORF">EDEG_03196</name>
</gene>
<dbReference type="PANTHER" id="PTHR12747">
    <property type="entry name" value="ELONGATOR COMPLEX PROTEIN 1"/>
    <property type="match status" value="1"/>
</dbReference>
<dbReference type="PANTHER" id="PTHR12747:SF0">
    <property type="entry name" value="ELONGATOR COMPLEX PROTEIN 1"/>
    <property type="match status" value="1"/>
</dbReference>
<reference evidence="1 2" key="1">
    <citation type="submission" date="2011-08" db="EMBL/GenBank/DDBJ databases">
        <authorList>
            <person name="Liu Z.J."/>
            <person name="Shi F.L."/>
            <person name="Lu J.Q."/>
            <person name="Li M."/>
            <person name="Wang Z.L."/>
        </authorList>
    </citation>
    <scope>NUCLEOTIDE SEQUENCE [LARGE SCALE GENOMIC DNA]</scope>
    <source>
        <strain evidence="1 2">USNM 41457</strain>
    </source>
</reference>
<keyword evidence="2" id="KW-1185">Reference proteome</keyword>
<dbReference type="GO" id="GO:0002926">
    <property type="term" value="P:tRNA wobble base 5-methoxycarbonylmethyl-2-thiouridinylation"/>
    <property type="evidence" value="ECO:0007669"/>
    <property type="project" value="TreeGrafter"/>
</dbReference>
<name>J8ZRQ0_EDHAE</name>
<proteinExistence type="predicted"/>
<dbReference type="InterPro" id="IPR006849">
    <property type="entry name" value="Elp1"/>
</dbReference>
<protein>
    <submittedName>
        <fullName evidence="1">Uncharacterized protein</fullName>
    </submittedName>
</protein>
<evidence type="ECO:0000313" key="2">
    <source>
        <dbReference type="Proteomes" id="UP000003163"/>
    </source>
</evidence>
<dbReference type="GO" id="GO:0000049">
    <property type="term" value="F:tRNA binding"/>
    <property type="evidence" value="ECO:0007669"/>
    <property type="project" value="TreeGrafter"/>
</dbReference>
<dbReference type="Proteomes" id="UP000003163">
    <property type="component" value="Unassembled WGS sequence"/>
</dbReference>
<reference evidence="2" key="2">
    <citation type="submission" date="2015-07" db="EMBL/GenBank/DDBJ databases">
        <title>Contrasting host-pathogen interactions and genome evolution in two generalist and specialist microsporidian pathogens of mosquitoes.</title>
        <authorList>
            <consortium name="The Broad Institute Genomics Platform"/>
            <consortium name="The Broad Institute Genome Sequencing Center for Infectious Disease"/>
            <person name="Cuomo C.A."/>
            <person name="Sanscrainte N.D."/>
            <person name="Goldberg J.M."/>
            <person name="Heiman D."/>
            <person name="Young S."/>
            <person name="Zeng Q."/>
            <person name="Becnel J.J."/>
            <person name="Birren B.W."/>
        </authorList>
    </citation>
    <scope>NUCLEOTIDE SEQUENCE [LARGE SCALE GENOMIC DNA]</scope>
    <source>
        <strain evidence="2">USNM 41457</strain>
    </source>
</reference>